<dbReference type="InterPro" id="IPR027417">
    <property type="entry name" value="P-loop_NTPase"/>
</dbReference>
<evidence type="ECO:0000259" key="10">
    <source>
        <dbReference type="SMART" id="SM00382"/>
    </source>
</evidence>
<dbReference type="KEGG" id="bbel:109483237"/>
<evidence type="ECO:0000256" key="1">
    <source>
        <dbReference type="ARBA" id="ARBA00007271"/>
    </source>
</evidence>
<dbReference type="GO" id="GO:0005694">
    <property type="term" value="C:chromosome"/>
    <property type="evidence" value="ECO:0007669"/>
    <property type="project" value="TreeGrafter"/>
</dbReference>
<dbReference type="InterPro" id="IPR003960">
    <property type="entry name" value="ATPase_AAA_CS"/>
</dbReference>
<dbReference type="AlphaFoldDB" id="A0A6P4ZY13"/>
<feature type="domain" description="AAA+ ATPase" evidence="10">
    <location>
        <begin position="178"/>
        <end position="330"/>
    </location>
</feature>
<dbReference type="InterPro" id="IPR003593">
    <property type="entry name" value="AAA+_ATPase"/>
</dbReference>
<keyword evidence="8" id="KW-0469">Meiosis</keyword>
<dbReference type="RefSeq" id="XP_019641778.1">
    <property type="nucleotide sequence ID" value="XM_019786219.1"/>
</dbReference>
<dbReference type="FunFam" id="3.40.50.300:FF:000662">
    <property type="entry name" value="Pachytene checkpoint protein 2 homolog"/>
    <property type="match status" value="1"/>
</dbReference>
<evidence type="ECO:0000256" key="5">
    <source>
        <dbReference type="ARBA" id="ARBA00022840"/>
    </source>
</evidence>
<dbReference type="GO" id="GO:0007131">
    <property type="term" value="P:reciprocal meiotic recombination"/>
    <property type="evidence" value="ECO:0007669"/>
    <property type="project" value="TreeGrafter"/>
</dbReference>
<dbReference type="PROSITE" id="PS00674">
    <property type="entry name" value="AAA"/>
    <property type="match status" value="1"/>
</dbReference>
<organism evidence="11 12">
    <name type="scientific">Branchiostoma belcheri</name>
    <name type="common">Amphioxus</name>
    <dbReference type="NCBI Taxonomy" id="7741"/>
    <lineage>
        <taxon>Eukaryota</taxon>
        <taxon>Metazoa</taxon>
        <taxon>Chordata</taxon>
        <taxon>Cephalochordata</taxon>
        <taxon>Leptocardii</taxon>
        <taxon>Amphioxiformes</taxon>
        <taxon>Branchiostomatidae</taxon>
        <taxon>Branchiostoma</taxon>
    </lineage>
</organism>
<dbReference type="GeneID" id="109483237"/>
<dbReference type="GO" id="GO:0051598">
    <property type="term" value="P:meiotic recombination checkpoint signaling"/>
    <property type="evidence" value="ECO:0007669"/>
    <property type="project" value="TreeGrafter"/>
</dbReference>
<dbReference type="GO" id="GO:0005634">
    <property type="term" value="C:nucleus"/>
    <property type="evidence" value="ECO:0007669"/>
    <property type="project" value="TreeGrafter"/>
</dbReference>
<gene>
    <name evidence="12" type="primary">LOC109483237</name>
</gene>
<keyword evidence="3 9" id="KW-0547">Nucleotide-binding</keyword>
<evidence type="ECO:0000313" key="11">
    <source>
        <dbReference type="Proteomes" id="UP000515135"/>
    </source>
</evidence>
<keyword evidence="4" id="KW-0221">Differentiation</keyword>
<dbReference type="GO" id="GO:0042802">
    <property type="term" value="F:identical protein binding"/>
    <property type="evidence" value="ECO:0007669"/>
    <property type="project" value="UniProtKB-ARBA"/>
</dbReference>
<dbReference type="OrthoDB" id="10042665at2759"/>
<dbReference type="PANTHER" id="PTHR45991:SF1">
    <property type="entry name" value="PACHYTENE CHECKPOINT PROTEIN 2 HOMOLOG"/>
    <property type="match status" value="1"/>
</dbReference>
<dbReference type="Gene3D" id="3.40.50.300">
    <property type="entry name" value="P-loop containing nucleotide triphosphate hydrolases"/>
    <property type="match status" value="1"/>
</dbReference>
<evidence type="ECO:0000313" key="12">
    <source>
        <dbReference type="RefSeq" id="XP_019641778.1"/>
    </source>
</evidence>
<dbReference type="GO" id="GO:0016887">
    <property type="term" value="F:ATP hydrolysis activity"/>
    <property type="evidence" value="ECO:0007669"/>
    <property type="project" value="InterPro"/>
</dbReference>
<evidence type="ECO:0000256" key="6">
    <source>
        <dbReference type="ARBA" id="ARBA00022871"/>
    </source>
</evidence>
<dbReference type="GO" id="GO:0048477">
    <property type="term" value="P:oogenesis"/>
    <property type="evidence" value="ECO:0007669"/>
    <property type="project" value="UniProtKB-KW"/>
</dbReference>
<evidence type="ECO:0000256" key="3">
    <source>
        <dbReference type="ARBA" id="ARBA00022741"/>
    </source>
</evidence>
<dbReference type="Pfam" id="PF00004">
    <property type="entry name" value="AAA"/>
    <property type="match status" value="1"/>
</dbReference>
<dbReference type="InterPro" id="IPR044539">
    <property type="entry name" value="Pch2-like"/>
</dbReference>
<dbReference type="Pfam" id="PF23563">
    <property type="entry name" value="TRIP13_N"/>
    <property type="match status" value="1"/>
</dbReference>
<dbReference type="SMART" id="SM00382">
    <property type="entry name" value="AAA"/>
    <property type="match status" value="1"/>
</dbReference>
<evidence type="ECO:0000256" key="2">
    <source>
        <dbReference type="ARBA" id="ARBA00022364"/>
    </source>
</evidence>
<accession>A0A6P4ZY13</accession>
<dbReference type="Proteomes" id="UP000515135">
    <property type="component" value="Unplaced"/>
</dbReference>
<keyword evidence="6" id="KW-0744">Spermatogenesis</keyword>
<evidence type="ECO:0000256" key="7">
    <source>
        <dbReference type="ARBA" id="ARBA00022943"/>
    </source>
</evidence>
<comment type="similarity">
    <text evidence="1">Belongs to the AAA ATPase family. PCH2 subfamily.</text>
</comment>
<dbReference type="GO" id="GO:0007283">
    <property type="term" value="P:spermatogenesis"/>
    <property type="evidence" value="ECO:0007669"/>
    <property type="project" value="UniProtKB-KW"/>
</dbReference>
<keyword evidence="5 9" id="KW-0067">ATP-binding</keyword>
<dbReference type="GO" id="GO:0005524">
    <property type="term" value="F:ATP binding"/>
    <property type="evidence" value="ECO:0007669"/>
    <property type="project" value="UniProtKB-KW"/>
</dbReference>
<dbReference type="InterPro" id="IPR003959">
    <property type="entry name" value="ATPase_AAA_core"/>
</dbReference>
<sequence length="439" mass="49051">METDQTYLNGVAELEEALPDPSAPVVHVEICQTPCSTVRANVVKERVRAVLQRHKLVYGDLTMTEFDDTFMKEHIKSVSICDTDDISSAHKGKKAFNLFDANLLLHVFQLHEGGPGSEEVDDDDNVSAASHWLMPNADFDGIWDSLIFDSDVKLELLRYAYTTLLFSDKGVDSNVISWNRVVLLHGPPGTGKTSLCKALAQKLCIRLSDRYSYGQFIEINSHSLFSKWFSESGKLVLKMFQKIQELIDDSDALVCVLIDEVESLTAARKASLSGTEPSDAIRVVNALLTQIDQIKRNSNVLILTTSNVTEAIDLAFVDRADIKKYIGPPSPPAIFKIYHSCVKELMRAGIISPPQQLLDLRALEVMRFAENNATRHSLRLRELAQRSVGLSGRTLRKLPFLAHALFVRTPTISLEDFLEALSLAVDRQHEERKGLNSED</sequence>
<dbReference type="Pfam" id="PF23242">
    <property type="entry name" value="AAA_lid_TRIP13_C"/>
    <property type="match status" value="1"/>
</dbReference>
<dbReference type="CDD" id="cd19508">
    <property type="entry name" value="RecA-like_Pch2-like"/>
    <property type="match status" value="1"/>
</dbReference>
<evidence type="ECO:0000256" key="8">
    <source>
        <dbReference type="ARBA" id="ARBA00023254"/>
    </source>
</evidence>
<keyword evidence="11" id="KW-1185">Reference proteome</keyword>
<keyword evidence="7" id="KW-0896">Oogenesis</keyword>
<evidence type="ECO:0000256" key="9">
    <source>
        <dbReference type="RuleBase" id="RU003651"/>
    </source>
</evidence>
<protein>
    <recommendedName>
        <fullName evidence="2">Pachytene checkpoint protein 2 homolog</fullName>
    </recommendedName>
</protein>
<proteinExistence type="inferred from homology"/>
<reference evidence="12" key="1">
    <citation type="submission" date="2025-08" db="UniProtKB">
        <authorList>
            <consortium name="RefSeq"/>
        </authorList>
    </citation>
    <scope>IDENTIFICATION</scope>
    <source>
        <tissue evidence="12">Gonad</tissue>
    </source>
</reference>
<dbReference type="InterPro" id="IPR058249">
    <property type="entry name" value="Pch2_C"/>
</dbReference>
<evidence type="ECO:0000256" key="4">
    <source>
        <dbReference type="ARBA" id="ARBA00022782"/>
    </source>
</evidence>
<dbReference type="SUPFAM" id="SSF52540">
    <property type="entry name" value="P-loop containing nucleoside triphosphate hydrolases"/>
    <property type="match status" value="1"/>
</dbReference>
<dbReference type="PANTHER" id="PTHR45991">
    <property type="entry name" value="PACHYTENE CHECKPOINT PROTEIN 2"/>
    <property type="match status" value="1"/>
</dbReference>
<name>A0A6P4ZY13_BRABE</name>